<dbReference type="Proteomes" id="UP001139485">
    <property type="component" value="Unassembled WGS sequence"/>
</dbReference>
<dbReference type="Pfam" id="PF13539">
    <property type="entry name" value="Peptidase_M15_4"/>
    <property type="match status" value="1"/>
</dbReference>
<protein>
    <submittedName>
        <fullName evidence="4">M15 family metallopeptidase</fullName>
    </submittedName>
</protein>
<name>A0A9X2IEP4_9ACTN</name>
<dbReference type="AlphaFoldDB" id="A0A9X2IEP4"/>
<sequence length="439" mass="45542">MAHARSPHRRHHRGAPRPGGLLARLVLVGCLVAAPVLVACGAADDGSAGAPADDSSAATAGPASPSSPSSGSSGSSGAATSPGETLGAWAADPEHAVDRPAPLEAALVAADLLVTTSQPLDAAAVARVRAVPGVRLVERVSRAQALVEDRTLDLLAVDPARYRRFTPAASAQSQVVWNRVAGGEIAVRPALRRRLPADDEGWLRLGNRTDSPRVHVGAYAPQVAGVDAVVNEAWVDDLEMTRGNALLVAVAPRTSPQSVRRAVTRAAGSDAAVEILGPDLPVGAAQTAVVVGTVGEAVGRFTYTVLGGGRIAPDPAWVAAHIRTETVPILGSVTCNNAIFPQLRAALTEIVDLGLASEIHPGEYAGCYYPRFIAGTTSLSNHSFGLALDLNVPGNQRGTVGEMDRTVVAVFEKWGFTWGGDWAFTDPMHFEMNRVVNPG</sequence>
<dbReference type="GO" id="GO:0008233">
    <property type="term" value="F:peptidase activity"/>
    <property type="evidence" value="ECO:0007669"/>
    <property type="project" value="InterPro"/>
</dbReference>
<feature type="domain" description="Peptidase M15C" evidence="3">
    <location>
        <begin position="375"/>
        <end position="432"/>
    </location>
</feature>
<dbReference type="InterPro" id="IPR039561">
    <property type="entry name" value="Peptidase_M15C"/>
</dbReference>
<keyword evidence="5" id="KW-1185">Reference proteome</keyword>
<comment type="caution">
    <text evidence="4">The sequence shown here is derived from an EMBL/GenBank/DDBJ whole genome shotgun (WGS) entry which is preliminary data.</text>
</comment>
<proteinExistence type="predicted"/>
<dbReference type="InterPro" id="IPR009045">
    <property type="entry name" value="Zn_M74/Hedgehog-like"/>
</dbReference>
<keyword evidence="2" id="KW-0472">Membrane</keyword>
<dbReference type="EMBL" id="JAMOIL010000013">
    <property type="protein sequence ID" value="MCM0621036.1"/>
    <property type="molecule type" value="Genomic_DNA"/>
</dbReference>
<keyword evidence="2" id="KW-0812">Transmembrane</keyword>
<feature type="transmembrane region" description="Helical" evidence="2">
    <location>
        <begin position="21"/>
        <end position="38"/>
    </location>
</feature>
<evidence type="ECO:0000313" key="5">
    <source>
        <dbReference type="Proteomes" id="UP001139485"/>
    </source>
</evidence>
<keyword evidence="2" id="KW-1133">Transmembrane helix</keyword>
<feature type="region of interest" description="Disordered" evidence="1">
    <location>
        <begin position="45"/>
        <end position="86"/>
    </location>
</feature>
<dbReference type="SUPFAM" id="SSF55166">
    <property type="entry name" value="Hedgehog/DD-peptidase"/>
    <property type="match status" value="1"/>
</dbReference>
<dbReference type="Gene3D" id="3.30.1380.10">
    <property type="match status" value="1"/>
</dbReference>
<evidence type="ECO:0000259" key="3">
    <source>
        <dbReference type="Pfam" id="PF13539"/>
    </source>
</evidence>
<evidence type="ECO:0000256" key="1">
    <source>
        <dbReference type="SAM" id="MobiDB-lite"/>
    </source>
</evidence>
<evidence type="ECO:0000313" key="4">
    <source>
        <dbReference type="EMBL" id="MCM0621036.1"/>
    </source>
</evidence>
<feature type="compositionally biased region" description="Low complexity" evidence="1">
    <location>
        <begin position="45"/>
        <end position="83"/>
    </location>
</feature>
<accession>A0A9X2IEP4</accession>
<evidence type="ECO:0000256" key="2">
    <source>
        <dbReference type="SAM" id="Phobius"/>
    </source>
</evidence>
<reference evidence="4" key="1">
    <citation type="submission" date="2022-05" db="EMBL/GenBank/DDBJ databases">
        <authorList>
            <person name="Tuo L."/>
        </authorList>
    </citation>
    <scope>NUCLEOTIDE SEQUENCE</scope>
    <source>
        <strain evidence="4">BSK12Z-4</strain>
    </source>
</reference>
<gene>
    <name evidence="4" type="ORF">M8330_12120</name>
</gene>
<organism evidence="4 5">
    <name type="scientific">Nocardioides bruguierae</name>
    <dbReference type="NCBI Taxonomy" id="2945102"/>
    <lineage>
        <taxon>Bacteria</taxon>
        <taxon>Bacillati</taxon>
        <taxon>Actinomycetota</taxon>
        <taxon>Actinomycetes</taxon>
        <taxon>Propionibacteriales</taxon>
        <taxon>Nocardioidaceae</taxon>
        <taxon>Nocardioides</taxon>
    </lineage>
</organism>
<dbReference type="RefSeq" id="WP_250827528.1">
    <property type="nucleotide sequence ID" value="NZ_JAMOIL010000013.1"/>
</dbReference>